<evidence type="ECO:0000256" key="1">
    <source>
        <dbReference type="ARBA" id="ARBA00004496"/>
    </source>
</evidence>
<keyword evidence="4 8" id="KW-0819">tRNA processing</keyword>
<protein>
    <recommendedName>
        <fullName evidence="8">tRNA(Ile)-lysidine synthase</fullName>
        <ecNumber evidence="8">6.3.4.19</ecNumber>
    </recommendedName>
    <alternativeName>
        <fullName evidence="8">tRNA(Ile)-2-lysyl-cytidine synthase</fullName>
    </alternativeName>
    <alternativeName>
        <fullName evidence="8">tRNA(Ile)-lysidine synthetase</fullName>
    </alternativeName>
</protein>
<dbReference type="SUPFAM" id="SSF56037">
    <property type="entry name" value="PheT/TilS domain"/>
    <property type="match status" value="1"/>
</dbReference>
<dbReference type="Gene3D" id="3.40.50.620">
    <property type="entry name" value="HUPs"/>
    <property type="match status" value="1"/>
</dbReference>
<name>A0A6N3DKI3_9FIRM</name>
<sequence>MVNIEKKELIIASFENKVAAFAQKHGTVPPDSKVLVACSGGPDSMALLHWLMATKGEGTEAALAIGVACVDHSLRVESKAELAMVAHYAKAHDLPFYPLTIDAVAAAEQSGESVETTGRRLRYEFFRSICQAEGYDYIATAHHENDQAETILAHLIRGSGTAGLTGMQVIADDLWRPFLGVTKEEILAYVKALVLPFAHDKTNDEPIYMRNRLRLEVLPLLKEFNPNIVATLARLGEHMGQDEAFLTAEAKRKFNELCIVCTKKESGTPYIELKRNEVAALPDALFYRLWRYVFGLFDIKNTFSGAHVAELRQVVKGKKRKQFMCSQVKVAAQYDIIQIGRLVAFDLKMTQYRIRELRALTWAGPAVEPMPLKNGENLLIPRRLAAKGPEIRQRKAGDRIVLTRRDGRIWGHKKLKDWLIDRKVPTEERDALWFVCGDKVVFSKVQPKTTTIVWDEQTSEYWACSIEEEK</sequence>
<dbReference type="GO" id="GO:0005524">
    <property type="term" value="F:ATP binding"/>
    <property type="evidence" value="ECO:0007669"/>
    <property type="project" value="UniProtKB-UniRule"/>
</dbReference>
<evidence type="ECO:0000256" key="5">
    <source>
        <dbReference type="ARBA" id="ARBA00022741"/>
    </source>
</evidence>
<dbReference type="SUPFAM" id="SSF52402">
    <property type="entry name" value="Adenine nucleotide alpha hydrolases-like"/>
    <property type="match status" value="1"/>
</dbReference>
<feature type="binding site" evidence="8">
    <location>
        <begin position="39"/>
        <end position="44"/>
    </location>
    <ligand>
        <name>ATP</name>
        <dbReference type="ChEBI" id="CHEBI:30616"/>
    </ligand>
</feature>
<evidence type="ECO:0000256" key="6">
    <source>
        <dbReference type="ARBA" id="ARBA00022840"/>
    </source>
</evidence>
<dbReference type="SUPFAM" id="SSF82829">
    <property type="entry name" value="MesJ substrate recognition domain-like"/>
    <property type="match status" value="1"/>
</dbReference>
<dbReference type="InterPro" id="IPR014729">
    <property type="entry name" value="Rossmann-like_a/b/a_fold"/>
</dbReference>
<dbReference type="InterPro" id="IPR012094">
    <property type="entry name" value="tRNA_Ile_lys_synt"/>
</dbReference>
<dbReference type="Gene3D" id="1.20.59.20">
    <property type="match status" value="1"/>
</dbReference>
<evidence type="ECO:0000313" key="10">
    <source>
        <dbReference type="EMBL" id="VYU28762.1"/>
    </source>
</evidence>
<dbReference type="CDD" id="cd01992">
    <property type="entry name" value="TilS_N"/>
    <property type="match status" value="1"/>
</dbReference>
<dbReference type="GO" id="GO:0005737">
    <property type="term" value="C:cytoplasm"/>
    <property type="evidence" value="ECO:0007669"/>
    <property type="project" value="UniProtKB-SubCell"/>
</dbReference>
<comment type="similarity">
    <text evidence="8">Belongs to the tRNA(Ile)-lysidine synthase family.</text>
</comment>
<dbReference type="AlphaFoldDB" id="A0A6N3DKI3"/>
<reference evidence="10" key="1">
    <citation type="submission" date="2019-11" db="EMBL/GenBank/DDBJ databases">
        <authorList>
            <person name="Feng L."/>
        </authorList>
    </citation>
    <scope>NUCLEOTIDE SEQUENCE</scope>
    <source>
        <strain evidence="10">VrattiLFYP33</strain>
    </source>
</reference>
<comment type="catalytic activity">
    <reaction evidence="7 8">
        <text>cytidine(34) in tRNA(Ile2) + L-lysine + ATP = lysidine(34) in tRNA(Ile2) + AMP + diphosphate + H(+)</text>
        <dbReference type="Rhea" id="RHEA:43744"/>
        <dbReference type="Rhea" id="RHEA-COMP:10625"/>
        <dbReference type="Rhea" id="RHEA-COMP:10670"/>
        <dbReference type="ChEBI" id="CHEBI:15378"/>
        <dbReference type="ChEBI" id="CHEBI:30616"/>
        <dbReference type="ChEBI" id="CHEBI:32551"/>
        <dbReference type="ChEBI" id="CHEBI:33019"/>
        <dbReference type="ChEBI" id="CHEBI:82748"/>
        <dbReference type="ChEBI" id="CHEBI:83665"/>
        <dbReference type="ChEBI" id="CHEBI:456215"/>
        <dbReference type="EC" id="6.3.4.19"/>
    </reaction>
</comment>
<proteinExistence type="inferred from homology"/>
<dbReference type="EC" id="6.3.4.19" evidence="8"/>
<dbReference type="NCBIfam" id="TIGR02433">
    <property type="entry name" value="lysidine_TilS_C"/>
    <property type="match status" value="1"/>
</dbReference>
<keyword evidence="5 8" id="KW-0547">Nucleotide-binding</keyword>
<keyword evidence="6 8" id="KW-0067">ATP-binding</keyword>
<evidence type="ECO:0000256" key="8">
    <source>
        <dbReference type="HAMAP-Rule" id="MF_01161"/>
    </source>
</evidence>
<evidence type="ECO:0000256" key="3">
    <source>
        <dbReference type="ARBA" id="ARBA00022598"/>
    </source>
</evidence>
<dbReference type="EMBL" id="CACRUX010000057">
    <property type="protein sequence ID" value="VYU28762.1"/>
    <property type="molecule type" value="Genomic_DNA"/>
</dbReference>
<dbReference type="PANTHER" id="PTHR43033">
    <property type="entry name" value="TRNA(ILE)-LYSIDINE SYNTHASE-RELATED"/>
    <property type="match status" value="1"/>
</dbReference>
<dbReference type="SMART" id="SM00977">
    <property type="entry name" value="TilS_C"/>
    <property type="match status" value="1"/>
</dbReference>
<keyword evidence="3 8" id="KW-0436">Ligase</keyword>
<comment type="function">
    <text evidence="8">Ligates lysine onto the cytidine present at position 34 of the AUA codon-specific tRNA(Ile) that contains the anticodon CAU, in an ATP-dependent manner. Cytidine is converted to lysidine, thus changing the amino acid specificity of the tRNA from methionine to isoleucine.</text>
</comment>
<dbReference type="GO" id="GO:0032267">
    <property type="term" value="F:tRNA(Ile)-lysidine synthase activity"/>
    <property type="evidence" value="ECO:0007669"/>
    <property type="project" value="UniProtKB-EC"/>
</dbReference>
<dbReference type="NCBIfam" id="TIGR02432">
    <property type="entry name" value="lysidine_TilS_N"/>
    <property type="match status" value="1"/>
</dbReference>
<dbReference type="PANTHER" id="PTHR43033:SF1">
    <property type="entry name" value="TRNA(ILE)-LYSIDINE SYNTHASE-RELATED"/>
    <property type="match status" value="1"/>
</dbReference>
<comment type="subcellular location">
    <subcellularLocation>
        <location evidence="1 8">Cytoplasm</location>
    </subcellularLocation>
</comment>
<comment type="domain">
    <text evidence="8">The N-terminal region contains the highly conserved SGGXDS motif, predicted to be a P-loop motif involved in ATP binding.</text>
</comment>
<evidence type="ECO:0000256" key="7">
    <source>
        <dbReference type="ARBA" id="ARBA00048539"/>
    </source>
</evidence>
<dbReference type="HAMAP" id="MF_01161">
    <property type="entry name" value="tRNA_Ile_lys_synt"/>
    <property type="match status" value="1"/>
</dbReference>
<gene>
    <name evidence="8 10" type="primary">tilS</name>
    <name evidence="10" type="ORF">VRLFYP33_01652</name>
</gene>
<dbReference type="Pfam" id="PF11734">
    <property type="entry name" value="TilS_C"/>
    <property type="match status" value="1"/>
</dbReference>
<evidence type="ECO:0000256" key="4">
    <source>
        <dbReference type="ARBA" id="ARBA00022694"/>
    </source>
</evidence>
<dbReference type="InterPro" id="IPR012795">
    <property type="entry name" value="tRNA_Ile_lys_synt_N"/>
</dbReference>
<dbReference type="RefSeq" id="WP_021840854.1">
    <property type="nucleotide sequence ID" value="NZ_CACRUX010000057.1"/>
</dbReference>
<feature type="domain" description="Lysidine-tRNA(Ile) synthetase C-terminal" evidence="9">
    <location>
        <begin position="389"/>
        <end position="454"/>
    </location>
</feature>
<dbReference type="GO" id="GO:0006400">
    <property type="term" value="P:tRNA modification"/>
    <property type="evidence" value="ECO:0007669"/>
    <property type="project" value="UniProtKB-UniRule"/>
</dbReference>
<evidence type="ECO:0000256" key="2">
    <source>
        <dbReference type="ARBA" id="ARBA00022490"/>
    </source>
</evidence>
<dbReference type="Pfam" id="PF01171">
    <property type="entry name" value="ATP_bind_3"/>
    <property type="match status" value="1"/>
</dbReference>
<accession>A0A6N3DKI3</accession>
<keyword evidence="2 8" id="KW-0963">Cytoplasm</keyword>
<dbReference type="InterPro" id="IPR011063">
    <property type="entry name" value="TilS/TtcA_N"/>
</dbReference>
<dbReference type="InterPro" id="IPR012796">
    <property type="entry name" value="Lysidine-tRNA-synth_C"/>
</dbReference>
<evidence type="ECO:0000259" key="9">
    <source>
        <dbReference type="SMART" id="SM00977"/>
    </source>
</evidence>
<organism evidence="10">
    <name type="scientific">Veillonella ratti</name>
    <dbReference type="NCBI Taxonomy" id="103892"/>
    <lineage>
        <taxon>Bacteria</taxon>
        <taxon>Bacillati</taxon>
        <taxon>Bacillota</taxon>
        <taxon>Negativicutes</taxon>
        <taxon>Veillonellales</taxon>
        <taxon>Veillonellaceae</taxon>
        <taxon>Veillonella</taxon>
    </lineage>
</organism>